<comment type="caution">
    <text evidence="1">The sequence shown here is derived from an EMBL/GenBank/DDBJ whole genome shotgun (WGS) entry which is preliminary data.</text>
</comment>
<protein>
    <submittedName>
        <fullName evidence="1">Uncharacterized protein</fullName>
    </submittedName>
</protein>
<dbReference type="EMBL" id="QTSX02002574">
    <property type="protein sequence ID" value="KAJ9075232.1"/>
    <property type="molecule type" value="Genomic_DNA"/>
</dbReference>
<name>A0ACC2TKW1_9FUNG</name>
<keyword evidence="2" id="KW-1185">Reference proteome</keyword>
<accession>A0ACC2TKW1</accession>
<evidence type="ECO:0000313" key="1">
    <source>
        <dbReference type="EMBL" id="KAJ9075232.1"/>
    </source>
</evidence>
<dbReference type="Proteomes" id="UP001165960">
    <property type="component" value="Unassembled WGS sequence"/>
</dbReference>
<proteinExistence type="predicted"/>
<sequence length="50" mass="5516">MACRSRYLQGLGEVRFPIPQPPPFRKWVGIGIQPSRIVSGIHPVVGSCKV</sequence>
<gene>
    <name evidence="1" type="ORF">DSO57_1038028</name>
</gene>
<reference evidence="1" key="1">
    <citation type="submission" date="2022-04" db="EMBL/GenBank/DDBJ databases">
        <title>Genome of the entomopathogenic fungus Entomophthora muscae.</title>
        <authorList>
            <person name="Elya C."/>
            <person name="Lovett B.R."/>
            <person name="Lee E."/>
            <person name="Macias A.M."/>
            <person name="Hajek A.E."/>
            <person name="De Bivort B.L."/>
            <person name="Kasson M.T."/>
            <person name="De Fine Licht H.H."/>
            <person name="Stajich J.E."/>
        </authorList>
    </citation>
    <scope>NUCLEOTIDE SEQUENCE</scope>
    <source>
        <strain evidence="1">Berkeley</strain>
    </source>
</reference>
<evidence type="ECO:0000313" key="2">
    <source>
        <dbReference type="Proteomes" id="UP001165960"/>
    </source>
</evidence>
<organism evidence="1 2">
    <name type="scientific">Entomophthora muscae</name>
    <dbReference type="NCBI Taxonomy" id="34485"/>
    <lineage>
        <taxon>Eukaryota</taxon>
        <taxon>Fungi</taxon>
        <taxon>Fungi incertae sedis</taxon>
        <taxon>Zoopagomycota</taxon>
        <taxon>Entomophthoromycotina</taxon>
        <taxon>Entomophthoromycetes</taxon>
        <taxon>Entomophthorales</taxon>
        <taxon>Entomophthoraceae</taxon>
        <taxon>Entomophthora</taxon>
    </lineage>
</organism>